<dbReference type="RefSeq" id="WP_284379927.1">
    <property type="nucleotide sequence ID" value="NZ_BSNM01000008.1"/>
</dbReference>
<evidence type="ECO:0000256" key="4">
    <source>
        <dbReference type="ARBA" id="ARBA00022832"/>
    </source>
</evidence>
<evidence type="ECO:0000259" key="11">
    <source>
        <dbReference type="PROSITE" id="PS50075"/>
    </source>
</evidence>
<dbReference type="Pfam" id="PF00550">
    <property type="entry name" value="PP-binding"/>
    <property type="match status" value="1"/>
</dbReference>
<evidence type="ECO:0000256" key="10">
    <source>
        <dbReference type="RuleBase" id="RU003545"/>
    </source>
</evidence>
<evidence type="ECO:0000256" key="2">
    <source>
        <dbReference type="ARBA" id="ARBA00022516"/>
    </source>
</evidence>
<dbReference type="PROSITE" id="PS00012">
    <property type="entry name" value="PHOSPHOPANTETHEINE"/>
    <property type="match status" value="1"/>
</dbReference>
<keyword evidence="6 8" id="KW-0275">Fatty acid biosynthesis</keyword>
<evidence type="ECO:0000256" key="9">
    <source>
        <dbReference type="NCBIfam" id="TIGR00517"/>
    </source>
</evidence>
<evidence type="ECO:0000313" key="12">
    <source>
        <dbReference type="EMBL" id="GLQ30700.1"/>
    </source>
</evidence>
<evidence type="ECO:0000313" key="13">
    <source>
        <dbReference type="Proteomes" id="UP001161389"/>
    </source>
</evidence>
<evidence type="ECO:0000256" key="5">
    <source>
        <dbReference type="ARBA" id="ARBA00023098"/>
    </source>
</evidence>
<keyword evidence="3 8" id="KW-0597">Phosphoprotein</keyword>
<dbReference type="Gene3D" id="1.10.1200.10">
    <property type="entry name" value="ACP-like"/>
    <property type="match status" value="1"/>
</dbReference>
<keyword evidence="13" id="KW-1185">Reference proteome</keyword>
<dbReference type="GO" id="GO:0000036">
    <property type="term" value="F:acyl carrier activity"/>
    <property type="evidence" value="ECO:0007669"/>
    <property type="project" value="UniProtKB-UniRule"/>
</dbReference>
<keyword evidence="5 8" id="KW-0443">Lipid metabolism</keyword>
<evidence type="ECO:0000256" key="3">
    <source>
        <dbReference type="ARBA" id="ARBA00022553"/>
    </source>
</evidence>
<dbReference type="HAMAP" id="MF_01217">
    <property type="entry name" value="Acyl_carrier"/>
    <property type="match status" value="1"/>
</dbReference>
<dbReference type="PANTHER" id="PTHR20863:SF76">
    <property type="entry name" value="CARRIER DOMAIN-CONTAINING PROTEIN"/>
    <property type="match status" value="1"/>
</dbReference>
<dbReference type="InterPro" id="IPR036736">
    <property type="entry name" value="ACP-like_sf"/>
</dbReference>
<proteinExistence type="inferred from homology"/>
<dbReference type="Proteomes" id="UP001161389">
    <property type="component" value="Unassembled WGS sequence"/>
</dbReference>
<comment type="PTM">
    <text evidence="10">4'-phosphopantetheine is transferred from CoA to a specific serine of apo-ACP by acpS.</text>
</comment>
<feature type="domain" description="Carrier" evidence="11">
    <location>
        <begin position="2"/>
        <end position="77"/>
    </location>
</feature>
<comment type="caution">
    <text evidence="12">The sequence shown here is derived from an EMBL/GenBank/DDBJ whole genome shotgun (WGS) entry which is preliminary data.</text>
</comment>
<dbReference type="AlphaFoldDB" id="A0AA37W5N2"/>
<comment type="PTM">
    <text evidence="8">4'-phosphopantetheine is transferred from CoA to a specific serine of apo-ACP by AcpS. This modification is essential for activity because fatty acids are bound in thioester linkage to the sulfhydryl of the prosthetic group.</text>
</comment>
<keyword evidence="4 8" id="KW-0276">Fatty acid metabolism</keyword>
<evidence type="ECO:0000256" key="1">
    <source>
        <dbReference type="ARBA" id="ARBA00022450"/>
    </source>
</evidence>
<comment type="function">
    <text evidence="8 10">Carrier of the growing fatty acid chain in fatty acid biosynthesis.</text>
</comment>
<dbReference type="PROSITE" id="PS50075">
    <property type="entry name" value="CARRIER"/>
    <property type="match status" value="1"/>
</dbReference>
<dbReference type="InterPro" id="IPR003231">
    <property type="entry name" value="ACP"/>
</dbReference>
<dbReference type="NCBIfam" id="NF002150">
    <property type="entry name" value="PRK00982.1-4"/>
    <property type="match status" value="1"/>
</dbReference>
<name>A0AA37W5N2_9GAMM</name>
<dbReference type="GO" id="GO:0005829">
    <property type="term" value="C:cytosol"/>
    <property type="evidence" value="ECO:0007669"/>
    <property type="project" value="TreeGrafter"/>
</dbReference>
<dbReference type="SUPFAM" id="SSF47336">
    <property type="entry name" value="ACP-like"/>
    <property type="match status" value="1"/>
</dbReference>
<reference evidence="12" key="1">
    <citation type="journal article" date="2014" name="Int. J. Syst. Evol. Microbiol.">
        <title>Complete genome sequence of Corynebacterium casei LMG S-19264T (=DSM 44701T), isolated from a smear-ripened cheese.</title>
        <authorList>
            <consortium name="US DOE Joint Genome Institute (JGI-PGF)"/>
            <person name="Walter F."/>
            <person name="Albersmeier A."/>
            <person name="Kalinowski J."/>
            <person name="Ruckert C."/>
        </authorList>
    </citation>
    <scope>NUCLEOTIDE SEQUENCE</scope>
    <source>
        <strain evidence="12">NBRC 110071</strain>
    </source>
</reference>
<comment type="pathway">
    <text evidence="7">Glycolipid biosynthesis; KDO(2)-lipid A biosynthesis.</text>
</comment>
<dbReference type="NCBIfam" id="NF002148">
    <property type="entry name" value="PRK00982.1-2"/>
    <property type="match status" value="1"/>
</dbReference>
<dbReference type="GO" id="GO:0009245">
    <property type="term" value="P:lipid A biosynthetic process"/>
    <property type="evidence" value="ECO:0007669"/>
    <property type="project" value="TreeGrafter"/>
</dbReference>
<dbReference type="EMBL" id="BSNM01000008">
    <property type="protein sequence ID" value="GLQ30700.1"/>
    <property type="molecule type" value="Genomic_DNA"/>
</dbReference>
<dbReference type="PANTHER" id="PTHR20863">
    <property type="entry name" value="ACYL CARRIER PROTEIN"/>
    <property type="match status" value="1"/>
</dbReference>
<evidence type="ECO:0000256" key="6">
    <source>
        <dbReference type="ARBA" id="ARBA00023160"/>
    </source>
</evidence>
<dbReference type="NCBIfam" id="TIGR00517">
    <property type="entry name" value="acyl_carrier"/>
    <property type="match status" value="1"/>
</dbReference>
<organism evidence="12 13">
    <name type="scientific">Litoribrevibacter albus</name>
    <dbReference type="NCBI Taxonomy" id="1473156"/>
    <lineage>
        <taxon>Bacteria</taxon>
        <taxon>Pseudomonadati</taxon>
        <taxon>Pseudomonadota</taxon>
        <taxon>Gammaproteobacteria</taxon>
        <taxon>Oceanospirillales</taxon>
        <taxon>Oceanospirillaceae</taxon>
        <taxon>Litoribrevibacter</taxon>
    </lineage>
</organism>
<dbReference type="GO" id="GO:0016020">
    <property type="term" value="C:membrane"/>
    <property type="evidence" value="ECO:0007669"/>
    <property type="project" value="GOC"/>
</dbReference>
<keyword evidence="8" id="KW-0963">Cytoplasm</keyword>
<protein>
    <recommendedName>
        <fullName evidence="8 9">Acyl carrier protein</fullName>
        <shortName evidence="8">ACP</shortName>
    </recommendedName>
</protein>
<dbReference type="InterPro" id="IPR009081">
    <property type="entry name" value="PP-bd_ACP"/>
</dbReference>
<sequence>MSDLTKKIQTIISEQLGVELELVTEQAAFTDDLGADSLDTVELVMALEEEFEIEIPDEVAQNVKTVEDVIKLITAEAATA</sequence>
<evidence type="ECO:0000256" key="8">
    <source>
        <dbReference type="HAMAP-Rule" id="MF_01217"/>
    </source>
</evidence>
<comment type="pathway">
    <text evidence="8 10">Lipid metabolism; fatty acid biosynthesis.</text>
</comment>
<accession>A0AA37W5N2</accession>
<dbReference type="InterPro" id="IPR006162">
    <property type="entry name" value="Ppantetheine_attach_site"/>
</dbReference>
<keyword evidence="2 8" id="KW-0444">Lipid biosynthesis</keyword>
<dbReference type="GO" id="GO:0000035">
    <property type="term" value="F:acyl binding"/>
    <property type="evidence" value="ECO:0007669"/>
    <property type="project" value="TreeGrafter"/>
</dbReference>
<feature type="modified residue" description="O-(pantetheine 4'-phosphoryl)serine" evidence="8">
    <location>
        <position position="37"/>
    </location>
</feature>
<keyword evidence="1 8" id="KW-0596">Phosphopantetheine</keyword>
<gene>
    <name evidence="8 12" type="primary">acpP</name>
    <name evidence="12" type="ORF">GCM10007876_11790</name>
</gene>
<comment type="subcellular location">
    <subcellularLocation>
        <location evidence="8">Cytoplasm</location>
    </subcellularLocation>
</comment>
<evidence type="ECO:0000256" key="7">
    <source>
        <dbReference type="ARBA" id="ARBA00024328"/>
    </source>
</evidence>
<dbReference type="NCBIfam" id="NF002151">
    <property type="entry name" value="PRK00982.1-5"/>
    <property type="match status" value="1"/>
</dbReference>
<comment type="similarity">
    <text evidence="8">Belongs to the acyl carrier protein (ACP) family.</text>
</comment>
<reference evidence="12" key="2">
    <citation type="submission" date="2023-01" db="EMBL/GenBank/DDBJ databases">
        <title>Draft genome sequence of Litoribrevibacter albus strain NBRC 110071.</title>
        <authorList>
            <person name="Sun Q."/>
            <person name="Mori K."/>
        </authorList>
    </citation>
    <scope>NUCLEOTIDE SEQUENCE</scope>
    <source>
        <strain evidence="12">NBRC 110071</strain>
    </source>
</reference>